<dbReference type="EMBL" id="QQAH01000008">
    <property type="protein sequence ID" value="RDD82033.1"/>
    <property type="molecule type" value="Genomic_DNA"/>
</dbReference>
<reference evidence="3 4" key="1">
    <citation type="submission" date="2018-07" db="EMBL/GenBank/DDBJ databases">
        <title>Dyella tabacisoli L4-6T, whole genome shotgun sequence.</title>
        <authorList>
            <person name="Zhou X.-K."/>
            <person name="Li W.-J."/>
            <person name="Duan Y.-Q."/>
        </authorList>
    </citation>
    <scope>NUCLEOTIDE SEQUENCE [LARGE SCALE GENOMIC DNA]</scope>
    <source>
        <strain evidence="3 4">L4-6</strain>
    </source>
</reference>
<dbReference type="InterPro" id="IPR018891">
    <property type="entry name" value="AIPR_C"/>
</dbReference>
<sequence>MLEERLIEEFGETLRAEAEEKLAEMLADQPLGYASALTEAILGYLEEAGVVTGHELCPHEDQNSSRPCRIVGYHLPDDSSRLELFTSQGITEETYLPPKAIGKLSGWAARFFDYSVKGDHKRFQDNSLTLQAAEYIQRESYRIEEIRIHILTNARVRDKTVTDIVVDGRPVSTEIWDLERLYRAAGEDVTREVIDIDLTQVTGRPLSCLEMKPRPAEYETYLTILPGKLIYQLFDTYGPRLFEFNVRSFLQAKGAVNRGIQRTIKDEPGRFLAYNNGLTATADEIEVATLQGETVIKRIRGLQIVNGAQTTASIHRAVKQDKLSVDEVAVSMKLTLVPPDKLGEFVPLIARFANTQNPIQVADLSASDQFHQQFETLSESVWPPGEESRWFYERARGSYQMARNRFGSTPKNRKDFDRACPRSQHFGKTDLAKYLMTWWGRPQVVSRGAQKNYAAFMFGLRERMGDEWVPDKDFFKETIAQALLFKAAQSVTRKARLQSYGANVVTYMVAILSARYGASLNFEELWETQEVSPEMEALFALWAPIIHSEIVASAGNRNVTEWCKKDDCWTELQQLELPLQTPLPPELQATDSVDQHVNGAQPINDDDATPIYECTAVGAAAWANVMAWVTSTPDIEPFDKKVAHTLSGYAMDGWTKQPSLKQAVRGARVLAAARAAGILST</sequence>
<evidence type="ECO:0000259" key="2">
    <source>
        <dbReference type="Pfam" id="PF22879"/>
    </source>
</evidence>
<organism evidence="3 4">
    <name type="scientific">Dyella tabacisoli</name>
    <dbReference type="NCBI Taxonomy" id="2282381"/>
    <lineage>
        <taxon>Bacteria</taxon>
        <taxon>Pseudomonadati</taxon>
        <taxon>Pseudomonadota</taxon>
        <taxon>Gammaproteobacteria</taxon>
        <taxon>Lysobacterales</taxon>
        <taxon>Rhodanobacteraceae</taxon>
        <taxon>Dyella</taxon>
    </lineage>
</organism>
<protein>
    <recommendedName>
        <fullName evidence="5">AIPR protein</fullName>
    </recommendedName>
</protein>
<dbReference type="OrthoDB" id="9806213at2"/>
<dbReference type="RefSeq" id="WP_114845251.1">
    <property type="nucleotide sequence ID" value="NZ_JBHSPE010000008.1"/>
</dbReference>
<accession>A0A369UNY0</accession>
<keyword evidence="4" id="KW-1185">Reference proteome</keyword>
<evidence type="ECO:0000259" key="1">
    <source>
        <dbReference type="Pfam" id="PF10592"/>
    </source>
</evidence>
<dbReference type="AlphaFoldDB" id="A0A369UNY0"/>
<dbReference type="Pfam" id="PF22879">
    <property type="entry name" value="AIPR_N"/>
    <property type="match status" value="1"/>
</dbReference>
<dbReference type="InterPro" id="IPR055101">
    <property type="entry name" value="AIPR_N"/>
</dbReference>
<name>A0A369UNY0_9GAMM</name>
<proteinExistence type="predicted"/>
<dbReference type="Proteomes" id="UP000253782">
    <property type="component" value="Unassembled WGS sequence"/>
</dbReference>
<gene>
    <name evidence="3" type="ORF">DVJ77_09635</name>
</gene>
<evidence type="ECO:0000313" key="3">
    <source>
        <dbReference type="EMBL" id="RDD82033.1"/>
    </source>
</evidence>
<comment type="caution">
    <text evidence="3">The sequence shown here is derived from an EMBL/GenBank/DDBJ whole genome shotgun (WGS) entry which is preliminary data.</text>
</comment>
<feature type="domain" description="Abortive phage infection protein C-terminal" evidence="1">
    <location>
        <begin position="242"/>
        <end position="552"/>
    </location>
</feature>
<evidence type="ECO:0000313" key="4">
    <source>
        <dbReference type="Proteomes" id="UP000253782"/>
    </source>
</evidence>
<feature type="domain" description="Abortive infection phage resistance protein N-terminal" evidence="2">
    <location>
        <begin position="38"/>
        <end position="183"/>
    </location>
</feature>
<dbReference type="Pfam" id="PF10592">
    <property type="entry name" value="AIPR"/>
    <property type="match status" value="1"/>
</dbReference>
<evidence type="ECO:0008006" key="5">
    <source>
        <dbReference type="Google" id="ProtNLM"/>
    </source>
</evidence>